<proteinExistence type="predicted"/>
<organism evidence="1 2">
    <name type="scientific">Roseomonas indoligenes</name>
    <dbReference type="NCBI Taxonomy" id="2820811"/>
    <lineage>
        <taxon>Bacteria</taxon>
        <taxon>Pseudomonadati</taxon>
        <taxon>Pseudomonadota</taxon>
        <taxon>Alphaproteobacteria</taxon>
        <taxon>Acetobacterales</taxon>
        <taxon>Roseomonadaceae</taxon>
        <taxon>Roseomonas</taxon>
    </lineage>
</organism>
<comment type="caution">
    <text evidence="1">The sequence shown here is derived from an EMBL/GenBank/DDBJ whole genome shotgun (WGS) entry which is preliminary data.</text>
</comment>
<evidence type="ECO:0000313" key="1">
    <source>
        <dbReference type="EMBL" id="MBP0492197.1"/>
    </source>
</evidence>
<evidence type="ECO:0000313" key="2">
    <source>
        <dbReference type="Proteomes" id="UP000677537"/>
    </source>
</evidence>
<dbReference type="RefSeq" id="WP_209371566.1">
    <property type="nucleotide sequence ID" value="NZ_JAGIZA010000003.1"/>
</dbReference>
<gene>
    <name evidence="1" type="ORF">J5Y10_05325</name>
</gene>
<protein>
    <submittedName>
        <fullName evidence="1">Uncharacterized protein</fullName>
    </submittedName>
</protein>
<keyword evidence="2" id="KW-1185">Reference proteome</keyword>
<dbReference type="Proteomes" id="UP000677537">
    <property type="component" value="Unassembled WGS sequence"/>
</dbReference>
<accession>A0A940MVW9</accession>
<sequence length="76" mass="8423">MTEDAQALTSGDLRNRLSHACEMAGGQSRWAQRHNIPVSVVSETISGRRDPSERVINALGLMRVERFIPFKRGSNG</sequence>
<name>A0A940MVW9_9PROT</name>
<reference evidence="1" key="1">
    <citation type="submission" date="2021-03" db="EMBL/GenBank/DDBJ databases">
        <authorList>
            <person name="So Y."/>
        </authorList>
    </citation>
    <scope>NUCLEOTIDE SEQUENCE</scope>
    <source>
        <strain evidence="1">SG15</strain>
    </source>
</reference>
<dbReference type="EMBL" id="JAGIZA010000003">
    <property type="protein sequence ID" value="MBP0492197.1"/>
    <property type="molecule type" value="Genomic_DNA"/>
</dbReference>
<dbReference type="AlphaFoldDB" id="A0A940MVW9"/>